<evidence type="ECO:0000313" key="2">
    <source>
        <dbReference type="EMBL" id="OGK31377.1"/>
    </source>
</evidence>
<dbReference type="Proteomes" id="UP000177199">
    <property type="component" value="Unassembled WGS sequence"/>
</dbReference>
<keyword evidence="1" id="KW-0472">Membrane</keyword>
<evidence type="ECO:0000256" key="1">
    <source>
        <dbReference type="SAM" id="Phobius"/>
    </source>
</evidence>
<keyword evidence="1" id="KW-1133">Transmembrane helix</keyword>
<proteinExistence type="predicted"/>
<name>A0A1F7HJG4_9BACT</name>
<organism evidence="2 3">
    <name type="scientific">Candidatus Roizmanbacteria bacterium RIFCSPHIGHO2_12_FULL_33_9</name>
    <dbReference type="NCBI Taxonomy" id="1802045"/>
    <lineage>
        <taxon>Bacteria</taxon>
        <taxon>Candidatus Roizmaniibacteriota</taxon>
    </lineage>
</organism>
<reference evidence="2 3" key="1">
    <citation type="journal article" date="2016" name="Nat. Commun.">
        <title>Thousands of microbial genomes shed light on interconnected biogeochemical processes in an aquifer system.</title>
        <authorList>
            <person name="Anantharaman K."/>
            <person name="Brown C.T."/>
            <person name="Hug L.A."/>
            <person name="Sharon I."/>
            <person name="Castelle C.J."/>
            <person name="Probst A.J."/>
            <person name="Thomas B.C."/>
            <person name="Singh A."/>
            <person name="Wilkins M.J."/>
            <person name="Karaoz U."/>
            <person name="Brodie E.L."/>
            <person name="Williams K.H."/>
            <person name="Hubbard S.S."/>
            <person name="Banfield J.F."/>
        </authorList>
    </citation>
    <scope>NUCLEOTIDE SEQUENCE [LARGE SCALE GENOMIC DNA]</scope>
</reference>
<dbReference type="AlphaFoldDB" id="A0A1F7HJG4"/>
<keyword evidence="1" id="KW-0812">Transmembrane</keyword>
<feature type="transmembrane region" description="Helical" evidence="1">
    <location>
        <begin position="7"/>
        <end position="26"/>
    </location>
</feature>
<gene>
    <name evidence="2" type="ORF">A3F29_01455</name>
</gene>
<protein>
    <submittedName>
        <fullName evidence="2">Uncharacterized protein</fullName>
    </submittedName>
</protein>
<accession>A0A1F7HJG4</accession>
<dbReference type="EMBL" id="MFZV01000007">
    <property type="protein sequence ID" value="OGK31377.1"/>
    <property type="molecule type" value="Genomic_DNA"/>
</dbReference>
<sequence>MKRKWEIVAYWFGIFLIFYAIYLGLYQSAINEKAALEEEHCVEINPLIIERKTVYLDSMSAILLEGDVQKYIDLTEEYEDTALDYIHKEKEWLEKDWFFLKNSLNRFVFDNHVMRGFELGHELSEADLRGTILIIDLFNDYFVNLGENQAEIQNKLKQHISNLDTLGIEIEKNKVEIDRASSQSIRNLFVRYPESKCPDENYDIPDVERELEEIFKDREPVSYPGVGA</sequence>
<evidence type="ECO:0000313" key="3">
    <source>
        <dbReference type="Proteomes" id="UP000177199"/>
    </source>
</evidence>
<comment type="caution">
    <text evidence="2">The sequence shown here is derived from an EMBL/GenBank/DDBJ whole genome shotgun (WGS) entry which is preliminary data.</text>
</comment>